<comment type="function">
    <text evidence="1 13">Transfers the gamma-phosphate of ATP to the 4'-position of a tetraacyldisaccharide 1-phosphate intermediate (termed DS-1-P) to form tetraacyldisaccharide 1,4'-bis-phosphate (lipid IVA).</text>
</comment>
<evidence type="ECO:0000256" key="7">
    <source>
        <dbReference type="ARBA" id="ARBA00022679"/>
    </source>
</evidence>
<evidence type="ECO:0000256" key="9">
    <source>
        <dbReference type="ARBA" id="ARBA00022777"/>
    </source>
</evidence>
<evidence type="ECO:0000313" key="14">
    <source>
        <dbReference type="EMBL" id="PVZ09201.1"/>
    </source>
</evidence>
<comment type="caution">
    <text evidence="14">The sequence shown here is derived from an EMBL/GenBank/DDBJ whole genome shotgun (WGS) entry which is preliminary data.</text>
</comment>
<dbReference type="GO" id="GO:0009244">
    <property type="term" value="P:lipopolysaccharide core region biosynthetic process"/>
    <property type="evidence" value="ECO:0007669"/>
    <property type="project" value="TreeGrafter"/>
</dbReference>
<sequence length="358" mass="41047">MDAPHIHKWLKPLSALYGAGVRLRNYLFDKNVLKSVSYPLPIVCVGNITVGGTGKTPHVEYLIRLLHTHYRLAVVSRGYKRKTKGMIIASADSSAQEIGDEPCQIKQKFPFLTVVVDADRRRAIAYLCDLPSEQRPQLILLDDGYQHRRVRADFSIVLTDYNRILSKDCLMPAGRLREPIRALHRADTVILTKCPSNLAPIELRAAERDLALYPHQKLFFSQLCYQSELTPLFPDQPLHPTASSTLVIAGIANSEPFFHEIRSRFPIVTERIYPDHHEFTEKDIRILIKEWSDLDRKENTIIVCTEKDAMRLLLWRSSFPEKMLSRLFFLPVEAKLMFEQECGFVNKLLGAIQNKLPS</sequence>
<accession>A0A2U1FAI4</accession>
<comment type="catalytic activity">
    <reaction evidence="13">
        <text>a lipid A disaccharide + ATP = a lipid IVA + ADP + H(+)</text>
        <dbReference type="Rhea" id="RHEA:67840"/>
        <dbReference type="ChEBI" id="CHEBI:15378"/>
        <dbReference type="ChEBI" id="CHEBI:30616"/>
        <dbReference type="ChEBI" id="CHEBI:176343"/>
        <dbReference type="ChEBI" id="CHEBI:176425"/>
        <dbReference type="ChEBI" id="CHEBI:456216"/>
        <dbReference type="EC" id="2.7.1.130"/>
    </reaction>
</comment>
<dbReference type="GO" id="GO:0005886">
    <property type="term" value="C:plasma membrane"/>
    <property type="evidence" value="ECO:0007669"/>
    <property type="project" value="TreeGrafter"/>
</dbReference>
<keyword evidence="7 13" id="KW-0808">Transferase</keyword>
<evidence type="ECO:0000256" key="4">
    <source>
        <dbReference type="ARBA" id="ARBA00016436"/>
    </source>
</evidence>
<dbReference type="UniPathway" id="UPA00359">
    <property type="reaction ID" value="UER00482"/>
</dbReference>
<keyword evidence="5 13" id="KW-0444">Lipid biosynthesis</keyword>
<dbReference type="GO" id="GO:0009245">
    <property type="term" value="P:lipid A biosynthetic process"/>
    <property type="evidence" value="ECO:0007669"/>
    <property type="project" value="UniProtKB-UniRule"/>
</dbReference>
<dbReference type="Proteomes" id="UP000245462">
    <property type="component" value="Unassembled WGS sequence"/>
</dbReference>
<keyword evidence="8 13" id="KW-0547">Nucleotide-binding</keyword>
<evidence type="ECO:0000256" key="3">
    <source>
        <dbReference type="ARBA" id="ARBA00012071"/>
    </source>
</evidence>
<protein>
    <recommendedName>
        <fullName evidence="4 13">Tetraacyldisaccharide 4'-kinase</fullName>
        <ecNumber evidence="3 13">2.7.1.130</ecNumber>
    </recommendedName>
    <alternativeName>
        <fullName evidence="12 13">Lipid A 4'-kinase</fullName>
    </alternativeName>
</protein>
<evidence type="ECO:0000256" key="12">
    <source>
        <dbReference type="ARBA" id="ARBA00029757"/>
    </source>
</evidence>
<comment type="similarity">
    <text evidence="13">Belongs to the LpxK family.</text>
</comment>
<evidence type="ECO:0000313" key="15">
    <source>
        <dbReference type="Proteomes" id="UP000245462"/>
    </source>
</evidence>
<evidence type="ECO:0000256" key="11">
    <source>
        <dbReference type="ARBA" id="ARBA00023098"/>
    </source>
</evidence>
<dbReference type="InterPro" id="IPR003758">
    <property type="entry name" value="LpxK"/>
</dbReference>
<comment type="pathway">
    <text evidence="2 13">Glycolipid biosynthesis; lipid IV(A) biosynthesis; lipid IV(A) from (3R)-3-hydroxytetradecanoyl-[acyl-carrier-protein] and UDP-N-acetyl-alpha-D-glucosamine: step 6/6.</text>
</comment>
<dbReference type="GO" id="GO:0005524">
    <property type="term" value="F:ATP binding"/>
    <property type="evidence" value="ECO:0007669"/>
    <property type="project" value="UniProtKB-UniRule"/>
</dbReference>
<keyword evidence="15" id="KW-1185">Reference proteome</keyword>
<dbReference type="PANTHER" id="PTHR42724:SF1">
    <property type="entry name" value="TETRAACYLDISACCHARIDE 4'-KINASE, MITOCHONDRIAL-RELATED"/>
    <property type="match status" value="1"/>
</dbReference>
<evidence type="ECO:0000256" key="1">
    <source>
        <dbReference type="ARBA" id="ARBA00002274"/>
    </source>
</evidence>
<dbReference type="NCBIfam" id="TIGR00682">
    <property type="entry name" value="lpxK"/>
    <property type="match status" value="1"/>
</dbReference>
<dbReference type="GO" id="GO:0009029">
    <property type="term" value="F:lipid-A 4'-kinase activity"/>
    <property type="evidence" value="ECO:0007669"/>
    <property type="project" value="UniProtKB-UniRule"/>
</dbReference>
<dbReference type="SUPFAM" id="SSF52540">
    <property type="entry name" value="P-loop containing nucleoside triphosphate hydrolases"/>
    <property type="match status" value="1"/>
</dbReference>
<organism evidence="14 15">
    <name type="scientific">Porphyromonas loveana</name>
    <dbReference type="NCBI Taxonomy" id="1884669"/>
    <lineage>
        <taxon>Bacteria</taxon>
        <taxon>Pseudomonadati</taxon>
        <taxon>Bacteroidota</taxon>
        <taxon>Bacteroidia</taxon>
        <taxon>Bacteroidales</taxon>
        <taxon>Porphyromonadaceae</taxon>
        <taxon>Porphyromonas</taxon>
    </lineage>
</organism>
<keyword evidence="9 13" id="KW-0418">Kinase</keyword>
<evidence type="ECO:0000256" key="2">
    <source>
        <dbReference type="ARBA" id="ARBA00004870"/>
    </source>
</evidence>
<dbReference type="EMBL" id="QEKY01000010">
    <property type="protein sequence ID" value="PVZ09201.1"/>
    <property type="molecule type" value="Genomic_DNA"/>
</dbReference>
<reference evidence="14 15" key="1">
    <citation type="submission" date="2018-04" db="EMBL/GenBank/DDBJ databases">
        <title>Genomic Encyclopedia of Type Strains, Phase IV (KMG-IV): sequencing the most valuable type-strain genomes for metagenomic binning, comparative biology and taxonomic classification.</title>
        <authorList>
            <person name="Goeker M."/>
        </authorList>
    </citation>
    <scope>NUCLEOTIDE SEQUENCE [LARGE SCALE GENOMIC DNA]</scope>
    <source>
        <strain evidence="14 15">DSM 28520</strain>
    </source>
</reference>
<evidence type="ECO:0000256" key="6">
    <source>
        <dbReference type="ARBA" id="ARBA00022556"/>
    </source>
</evidence>
<dbReference type="HAMAP" id="MF_00409">
    <property type="entry name" value="LpxK"/>
    <property type="match status" value="1"/>
</dbReference>
<evidence type="ECO:0000256" key="5">
    <source>
        <dbReference type="ARBA" id="ARBA00022516"/>
    </source>
</evidence>
<evidence type="ECO:0000256" key="8">
    <source>
        <dbReference type="ARBA" id="ARBA00022741"/>
    </source>
</evidence>
<name>A0A2U1FAI4_9PORP</name>
<dbReference type="AlphaFoldDB" id="A0A2U1FAI4"/>
<dbReference type="GeneID" id="94551040"/>
<keyword evidence="11 13" id="KW-0443">Lipid metabolism</keyword>
<dbReference type="RefSeq" id="WP_116679571.1">
    <property type="nucleotide sequence ID" value="NZ_QEKY01000010.1"/>
</dbReference>
<dbReference type="OrthoDB" id="9766423at2"/>
<evidence type="ECO:0000256" key="10">
    <source>
        <dbReference type="ARBA" id="ARBA00022840"/>
    </source>
</evidence>
<keyword evidence="10 13" id="KW-0067">ATP-binding</keyword>
<dbReference type="EC" id="2.7.1.130" evidence="3 13"/>
<dbReference type="Pfam" id="PF02606">
    <property type="entry name" value="LpxK"/>
    <property type="match status" value="1"/>
</dbReference>
<dbReference type="InterPro" id="IPR027417">
    <property type="entry name" value="P-loop_NTPase"/>
</dbReference>
<dbReference type="PANTHER" id="PTHR42724">
    <property type="entry name" value="TETRAACYLDISACCHARIDE 4'-KINASE"/>
    <property type="match status" value="1"/>
</dbReference>
<gene>
    <name evidence="13" type="primary">lpxK</name>
    <name evidence="14" type="ORF">C7382_11068</name>
</gene>
<proteinExistence type="inferred from homology"/>
<keyword evidence="6 13" id="KW-0441">Lipid A biosynthesis</keyword>
<feature type="binding site" evidence="13">
    <location>
        <begin position="49"/>
        <end position="56"/>
    </location>
    <ligand>
        <name>ATP</name>
        <dbReference type="ChEBI" id="CHEBI:30616"/>
    </ligand>
</feature>
<evidence type="ECO:0000256" key="13">
    <source>
        <dbReference type="HAMAP-Rule" id="MF_00409"/>
    </source>
</evidence>